<dbReference type="SUPFAM" id="SSF140453">
    <property type="entry name" value="EsxAB dimer-like"/>
    <property type="match status" value="1"/>
</dbReference>
<dbReference type="Proteomes" id="UP000824162">
    <property type="component" value="Unassembled WGS sequence"/>
</dbReference>
<reference evidence="1" key="1">
    <citation type="journal article" date="2021" name="PeerJ">
        <title>Extensive microbial diversity within the chicken gut microbiome revealed by metagenomics and culture.</title>
        <authorList>
            <person name="Gilroy R."/>
            <person name="Ravi A."/>
            <person name="Getino M."/>
            <person name="Pursley I."/>
            <person name="Horton D.L."/>
            <person name="Alikhan N.F."/>
            <person name="Baker D."/>
            <person name="Gharbi K."/>
            <person name="Hall N."/>
            <person name="Watson M."/>
            <person name="Adriaenssens E.M."/>
            <person name="Foster-Nyarko E."/>
            <person name="Jarju S."/>
            <person name="Secka A."/>
            <person name="Antonio M."/>
            <person name="Oren A."/>
            <person name="Chaudhuri R.R."/>
            <person name="La Ragione R."/>
            <person name="Hildebrand F."/>
            <person name="Pallen M.J."/>
        </authorList>
    </citation>
    <scope>NUCLEOTIDE SEQUENCE</scope>
    <source>
        <strain evidence="1">5790</strain>
    </source>
</reference>
<dbReference type="InterPro" id="IPR036689">
    <property type="entry name" value="ESAT-6-like_sf"/>
</dbReference>
<dbReference type="EMBL" id="DXIJ01000038">
    <property type="protein sequence ID" value="HIV85563.1"/>
    <property type="molecule type" value="Genomic_DNA"/>
</dbReference>
<dbReference type="InterPro" id="IPR010310">
    <property type="entry name" value="T7SS_ESAT-6-like"/>
</dbReference>
<sequence length="98" mass="10988">MNIKFEYEAAMRAVRELEDIADTLDKNAKSRLNEAVENVRSAWEGENASGFQTKGRQLSEKLEKSIGNLRKTADTIRAIAQKMLETEEQAKETAKVSG</sequence>
<reference evidence="1" key="2">
    <citation type="submission" date="2021-04" db="EMBL/GenBank/DDBJ databases">
        <authorList>
            <person name="Gilroy R."/>
        </authorList>
    </citation>
    <scope>NUCLEOTIDE SEQUENCE</scope>
    <source>
        <strain evidence="1">5790</strain>
    </source>
</reference>
<proteinExistence type="predicted"/>
<dbReference type="Gene3D" id="1.10.287.1060">
    <property type="entry name" value="ESAT-6-like"/>
    <property type="match status" value="1"/>
</dbReference>
<dbReference type="AlphaFoldDB" id="A0A9D1TMA7"/>
<protein>
    <submittedName>
        <fullName evidence="1">WXG100 family type VII secretion target</fullName>
    </submittedName>
</protein>
<accession>A0A9D1TMA7</accession>
<dbReference type="Pfam" id="PF06013">
    <property type="entry name" value="WXG100"/>
    <property type="match status" value="1"/>
</dbReference>
<name>A0A9D1TMA7_9FIRM</name>
<organism evidence="1 2">
    <name type="scientific">Candidatus Monoglobus merdigallinarum</name>
    <dbReference type="NCBI Taxonomy" id="2838698"/>
    <lineage>
        <taxon>Bacteria</taxon>
        <taxon>Bacillati</taxon>
        <taxon>Bacillota</taxon>
        <taxon>Clostridia</taxon>
        <taxon>Monoglobales</taxon>
        <taxon>Monoglobaceae</taxon>
        <taxon>Monoglobus</taxon>
    </lineage>
</organism>
<gene>
    <name evidence="1" type="ORF">H9900_01995</name>
</gene>
<evidence type="ECO:0000313" key="2">
    <source>
        <dbReference type="Proteomes" id="UP000824162"/>
    </source>
</evidence>
<evidence type="ECO:0000313" key="1">
    <source>
        <dbReference type="EMBL" id="HIV85563.1"/>
    </source>
</evidence>
<comment type="caution">
    <text evidence="1">The sequence shown here is derived from an EMBL/GenBank/DDBJ whole genome shotgun (WGS) entry which is preliminary data.</text>
</comment>